<accession>A0AC59HU40</accession>
<dbReference type="Proteomes" id="UP001317613">
    <property type="component" value="Chromosome"/>
</dbReference>
<reference evidence="1" key="1">
    <citation type="submission" date="2022-08" db="EMBL/GenBank/DDBJ databases">
        <title>Molecular epidemiological analysis of five strains of VanD-type vancomycin-resistant Enterococcus faecalis.</title>
        <authorList>
            <person name="Mimura K."/>
            <person name="Hashimoto Y."/>
            <person name="Tomita H."/>
        </authorList>
    </citation>
    <scope>NUCLEOTIDE SEQUENCE</scope>
    <source>
        <strain evidence="1">SVR2332</strain>
    </source>
</reference>
<proteinExistence type="predicted"/>
<protein>
    <submittedName>
        <fullName evidence="1">Uncharacterized protein</fullName>
    </submittedName>
</protein>
<dbReference type="EMBL" id="AP026729">
    <property type="protein sequence ID" value="BDQ63102.1"/>
    <property type="molecule type" value="Genomic_DNA"/>
</dbReference>
<name>A0AC59HU40_ENTFL</name>
<gene>
    <name evidence="1" type="ORF">EfsSVR2332_31800</name>
</gene>
<organism evidence="1 2">
    <name type="scientific">Enterococcus faecalis</name>
    <name type="common">Streptococcus faecalis</name>
    <dbReference type="NCBI Taxonomy" id="1351"/>
    <lineage>
        <taxon>Bacteria</taxon>
        <taxon>Bacillati</taxon>
        <taxon>Bacillota</taxon>
        <taxon>Bacilli</taxon>
        <taxon>Lactobacillales</taxon>
        <taxon>Enterococcaceae</taxon>
        <taxon>Enterococcus</taxon>
    </lineage>
</organism>
<evidence type="ECO:0000313" key="2">
    <source>
        <dbReference type="Proteomes" id="UP001317613"/>
    </source>
</evidence>
<sequence>MSFASDVKKELTGLEVHREHAKAELAALIRMNGSLSLVNQQFVLNVQTENAAIARRMYSLLKDHYHAQAELLVRKKMKLKKNNVYIVRLKQDTQKNSS</sequence>
<evidence type="ECO:0000313" key="1">
    <source>
        <dbReference type="EMBL" id="BDQ63102.1"/>
    </source>
</evidence>